<organism evidence="9 10">
    <name type="scientific">Streptacidiphilus jiangxiensis</name>
    <dbReference type="NCBI Taxonomy" id="235985"/>
    <lineage>
        <taxon>Bacteria</taxon>
        <taxon>Bacillati</taxon>
        <taxon>Actinomycetota</taxon>
        <taxon>Actinomycetes</taxon>
        <taxon>Kitasatosporales</taxon>
        <taxon>Streptomycetaceae</taxon>
        <taxon>Streptacidiphilus</taxon>
    </lineage>
</organism>
<reference evidence="10" key="1">
    <citation type="submission" date="2016-10" db="EMBL/GenBank/DDBJ databases">
        <authorList>
            <person name="Varghese N."/>
        </authorList>
    </citation>
    <scope>NUCLEOTIDE SEQUENCE [LARGE SCALE GENOMIC DNA]</scope>
    <source>
        <strain evidence="10">DSM 45096 / BCRC 16803 / CGMCC 4.1857 / CIP 109030 / JCM 12277 / KCTC 19219 / NBRC 100920 / 33214</strain>
    </source>
</reference>
<dbReference type="GO" id="GO:0022857">
    <property type="term" value="F:transmembrane transporter activity"/>
    <property type="evidence" value="ECO:0007669"/>
    <property type="project" value="InterPro"/>
</dbReference>
<protein>
    <submittedName>
        <fullName evidence="9">MFS-type transporter involved in bile tolerance, Atg22 family</fullName>
    </submittedName>
</protein>
<feature type="region of interest" description="Disordered" evidence="7">
    <location>
        <begin position="413"/>
        <end position="443"/>
    </location>
</feature>
<evidence type="ECO:0000256" key="6">
    <source>
        <dbReference type="ARBA" id="ARBA00023136"/>
    </source>
</evidence>
<evidence type="ECO:0000256" key="7">
    <source>
        <dbReference type="SAM" id="MobiDB-lite"/>
    </source>
</evidence>
<dbReference type="AlphaFoldDB" id="A0A1H7VNF2"/>
<dbReference type="STRING" id="235985.SAMN05414137_118136"/>
<feature type="transmembrane region" description="Helical" evidence="8">
    <location>
        <begin position="316"/>
        <end position="335"/>
    </location>
</feature>
<evidence type="ECO:0000256" key="8">
    <source>
        <dbReference type="SAM" id="Phobius"/>
    </source>
</evidence>
<dbReference type="InterPro" id="IPR036259">
    <property type="entry name" value="MFS_trans_sf"/>
</dbReference>
<feature type="transmembrane region" description="Helical" evidence="8">
    <location>
        <begin position="151"/>
        <end position="171"/>
    </location>
</feature>
<dbReference type="Gene3D" id="1.20.1250.20">
    <property type="entry name" value="MFS general substrate transporter like domains"/>
    <property type="match status" value="1"/>
</dbReference>
<dbReference type="InterPro" id="IPR050171">
    <property type="entry name" value="MFS_Transporters"/>
</dbReference>
<comment type="subcellular location">
    <subcellularLocation>
        <location evidence="1">Cell membrane</location>
        <topology evidence="1">Multi-pass membrane protein</topology>
    </subcellularLocation>
</comment>
<accession>A0A1H7VNF2</accession>
<feature type="transmembrane region" description="Helical" evidence="8">
    <location>
        <begin position="111"/>
        <end position="131"/>
    </location>
</feature>
<evidence type="ECO:0000256" key="5">
    <source>
        <dbReference type="ARBA" id="ARBA00022989"/>
    </source>
</evidence>
<evidence type="ECO:0000256" key="4">
    <source>
        <dbReference type="ARBA" id="ARBA00022692"/>
    </source>
</evidence>
<evidence type="ECO:0000313" key="9">
    <source>
        <dbReference type="EMBL" id="SEM10375.1"/>
    </source>
</evidence>
<feature type="transmembrane region" description="Helical" evidence="8">
    <location>
        <begin position="177"/>
        <end position="198"/>
    </location>
</feature>
<keyword evidence="6 8" id="KW-0472">Membrane</keyword>
<dbReference type="Proteomes" id="UP000183015">
    <property type="component" value="Unassembled WGS sequence"/>
</dbReference>
<feature type="transmembrane region" description="Helical" evidence="8">
    <location>
        <begin position="292"/>
        <end position="310"/>
    </location>
</feature>
<feature type="transmembrane region" description="Helical" evidence="8">
    <location>
        <begin position="86"/>
        <end position="105"/>
    </location>
</feature>
<dbReference type="PANTHER" id="PTHR23517">
    <property type="entry name" value="RESISTANCE PROTEIN MDTM, PUTATIVE-RELATED-RELATED"/>
    <property type="match status" value="1"/>
</dbReference>
<feature type="transmembrane region" description="Helical" evidence="8">
    <location>
        <begin position="260"/>
        <end position="280"/>
    </location>
</feature>
<dbReference type="eggNOG" id="COG2814">
    <property type="taxonomic scope" value="Bacteria"/>
</dbReference>
<gene>
    <name evidence="9" type="ORF">SAMN05414137_118136</name>
</gene>
<keyword evidence="3" id="KW-1003">Cell membrane</keyword>
<feature type="transmembrane region" description="Helical" evidence="8">
    <location>
        <begin position="48"/>
        <end position="74"/>
    </location>
</feature>
<keyword evidence="2" id="KW-0813">Transport</keyword>
<dbReference type="EMBL" id="FOAZ01000018">
    <property type="protein sequence ID" value="SEM10375.1"/>
    <property type="molecule type" value="Genomic_DNA"/>
</dbReference>
<keyword evidence="4 8" id="KW-0812">Transmembrane</keyword>
<sequence length="443" mass="45765">MSGTMTLRPLRDRIARAVPPPGPIRVLQTNTLIGSTGYGLYTSGSALFFVKVAGLSAAQVGLGFSLGGLAGLLLSVRVGRLADRLGPREVFLGFCALQIALLATASSVRSFVAFLPVIVGLGCTETGLNVARGAVTGSILPKEDRVRLSAITRVLTNIGFSLGVLLAGTAIGVGTRAAYSSLVLGMAVTTFLVALSILRLPRIAPTTAARTPGGPRERFRYDLPYMAVSFVSSTTLIGNTVLTVGLPLWIVTETSIPRPLAAWMILGNTALVILLQVRVAKGSETTAGAARMQRGAFAVLALACVAAAATRGSATPVAVGALLLCVALLTLGELWGESANWAFRYGFADPERQGAYSGMFVLSGSLPTAAAPVLVTFVTTRFLLGGWLALAGLFLAGLVVNAPVVGWAERTRGSRPAAGEEPAPQQQESGSACLVGTAEEGRD</sequence>
<evidence type="ECO:0000256" key="2">
    <source>
        <dbReference type="ARBA" id="ARBA00022448"/>
    </source>
</evidence>
<dbReference type="InterPro" id="IPR011701">
    <property type="entry name" value="MFS"/>
</dbReference>
<dbReference type="OrthoDB" id="6803299at2"/>
<evidence type="ECO:0000256" key="3">
    <source>
        <dbReference type="ARBA" id="ARBA00022475"/>
    </source>
</evidence>
<keyword evidence="10" id="KW-1185">Reference proteome</keyword>
<evidence type="ECO:0000256" key="1">
    <source>
        <dbReference type="ARBA" id="ARBA00004651"/>
    </source>
</evidence>
<name>A0A1H7VNF2_STRJI</name>
<dbReference type="RefSeq" id="WP_143094585.1">
    <property type="nucleotide sequence ID" value="NZ_BBPN01000010.1"/>
</dbReference>
<dbReference type="Pfam" id="PF07690">
    <property type="entry name" value="MFS_1"/>
    <property type="match status" value="1"/>
</dbReference>
<proteinExistence type="predicted"/>
<feature type="transmembrane region" description="Helical" evidence="8">
    <location>
        <begin position="356"/>
        <end position="378"/>
    </location>
</feature>
<dbReference type="GO" id="GO:0005886">
    <property type="term" value="C:plasma membrane"/>
    <property type="evidence" value="ECO:0007669"/>
    <property type="project" value="UniProtKB-SubCell"/>
</dbReference>
<feature type="transmembrane region" description="Helical" evidence="8">
    <location>
        <begin position="225"/>
        <end position="248"/>
    </location>
</feature>
<feature type="transmembrane region" description="Helical" evidence="8">
    <location>
        <begin position="384"/>
        <end position="405"/>
    </location>
</feature>
<evidence type="ECO:0000313" key="10">
    <source>
        <dbReference type="Proteomes" id="UP000183015"/>
    </source>
</evidence>
<dbReference type="SUPFAM" id="SSF103473">
    <property type="entry name" value="MFS general substrate transporter"/>
    <property type="match status" value="1"/>
</dbReference>
<keyword evidence="5 8" id="KW-1133">Transmembrane helix</keyword>
<dbReference type="PANTHER" id="PTHR23517:SF2">
    <property type="entry name" value="MULTIDRUG RESISTANCE PROTEIN MDTH"/>
    <property type="match status" value="1"/>
</dbReference>